<dbReference type="GO" id="GO:0000166">
    <property type="term" value="F:nucleotide binding"/>
    <property type="evidence" value="ECO:0007669"/>
    <property type="project" value="UniProtKB-KW"/>
</dbReference>
<organism evidence="2">
    <name type="scientific">uncultured Caudovirales phage</name>
    <dbReference type="NCBI Taxonomy" id="2100421"/>
    <lineage>
        <taxon>Viruses</taxon>
        <taxon>Duplodnaviria</taxon>
        <taxon>Heunggongvirae</taxon>
        <taxon>Uroviricota</taxon>
        <taxon>Caudoviricetes</taxon>
        <taxon>Peduoviridae</taxon>
        <taxon>Maltschvirus</taxon>
        <taxon>Maltschvirus maltsch</taxon>
    </lineage>
</organism>
<sequence>MPGTLSTERHTMDDQHQNDADGEQVRGLPVKGYKSTQPEWAIEAVNAFKELEERTLRAAESLDGQAVDHRLLAIGKTQLQGAFMFLARAIFQPQRVELAEDTQRELI</sequence>
<reference evidence="2" key="1">
    <citation type="submission" date="2020-05" db="EMBL/GenBank/DDBJ databases">
        <authorList>
            <person name="Chiriac C."/>
            <person name="Salcher M."/>
            <person name="Ghai R."/>
            <person name="Kavagutti S V."/>
        </authorList>
    </citation>
    <scope>NUCLEOTIDE SEQUENCE</scope>
</reference>
<protein>
    <submittedName>
        <fullName evidence="2">Uncharacterized protein</fullName>
    </submittedName>
</protein>
<feature type="region of interest" description="Disordered" evidence="1">
    <location>
        <begin position="1"/>
        <end position="29"/>
    </location>
</feature>
<proteinExistence type="predicted"/>
<accession>A0A6J5RWU7</accession>
<evidence type="ECO:0000256" key="1">
    <source>
        <dbReference type="SAM" id="MobiDB-lite"/>
    </source>
</evidence>
<feature type="compositionally biased region" description="Basic and acidic residues" evidence="1">
    <location>
        <begin position="7"/>
        <end position="19"/>
    </location>
</feature>
<gene>
    <name evidence="2" type="ORF">UFOVP1324_34</name>
</gene>
<name>A0A6J5RWU7_9CAUD</name>
<dbReference type="EMBL" id="LR797273">
    <property type="protein sequence ID" value="CAB4198807.1"/>
    <property type="molecule type" value="Genomic_DNA"/>
</dbReference>
<evidence type="ECO:0000313" key="2">
    <source>
        <dbReference type="EMBL" id="CAB4198807.1"/>
    </source>
</evidence>